<evidence type="ECO:0000256" key="1">
    <source>
        <dbReference type="SAM" id="MobiDB-lite"/>
    </source>
</evidence>
<reference evidence="2" key="1">
    <citation type="submission" date="2014-09" db="EMBL/GenBank/DDBJ databases">
        <authorList>
            <person name="Magalhaes I.L.F."/>
            <person name="Oliveira U."/>
            <person name="Santos F.R."/>
            <person name="Vidigal T.H.D.A."/>
            <person name="Brescovit A.D."/>
            <person name="Santos A.J."/>
        </authorList>
    </citation>
    <scope>NUCLEOTIDE SEQUENCE</scope>
    <source>
        <tissue evidence="2">Shoot tissue taken approximately 20 cm above the soil surface</tissue>
    </source>
</reference>
<feature type="region of interest" description="Disordered" evidence="1">
    <location>
        <begin position="1"/>
        <end position="31"/>
    </location>
</feature>
<feature type="compositionally biased region" description="Low complexity" evidence="1">
    <location>
        <begin position="1"/>
        <end position="12"/>
    </location>
</feature>
<dbReference type="AlphaFoldDB" id="A0A0A9D3B0"/>
<accession>A0A0A9D3B0</accession>
<reference evidence="2" key="2">
    <citation type="journal article" date="2015" name="Data Brief">
        <title>Shoot transcriptome of the giant reed, Arundo donax.</title>
        <authorList>
            <person name="Barrero R.A."/>
            <person name="Guerrero F.D."/>
            <person name="Moolhuijzen P."/>
            <person name="Goolsby J.A."/>
            <person name="Tidwell J."/>
            <person name="Bellgard S.E."/>
            <person name="Bellgard M.I."/>
        </authorList>
    </citation>
    <scope>NUCLEOTIDE SEQUENCE</scope>
    <source>
        <tissue evidence="2">Shoot tissue taken approximately 20 cm above the soil surface</tissue>
    </source>
</reference>
<name>A0A0A9D3B0_ARUDO</name>
<sequence length="66" mass="7482">MRTAPSAPALARRLARTKRGTASVGRSPWNARRLPNWRKGWTWPWVGYGRRRTWPPPAASDAPSQT</sequence>
<evidence type="ECO:0000313" key="2">
    <source>
        <dbReference type="EMBL" id="JAD83079.1"/>
    </source>
</evidence>
<protein>
    <submittedName>
        <fullName evidence="2">Uncharacterized protein</fullName>
    </submittedName>
</protein>
<dbReference type="EMBL" id="GBRH01214816">
    <property type="protein sequence ID" value="JAD83079.1"/>
    <property type="molecule type" value="Transcribed_RNA"/>
</dbReference>
<organism evidence="2">
    <name type="scientific">Arundo donax</name>
    <name type="common">Giant reed</name>
    <name type="synonym">Donax arundinaceus</name>
    <dbReference type="NCBI Taxonomy" id="35708"/>
    <lineage>
        <taxon>Eukaryota</taxon>
        <taxon>Viridiplantae</taxon>
        <taxon>Streptophyta</taxon>
        <taxon>Embryophyta</taxon>
        <taxon>Tracheophyta</taxon>
        <taxon>Spermatophyta</taxon>
        <taxon>Magnoliopsida</taxon>
        <taxon>Liliopsida</taxon>
        <taxon>Poales</taxon>
        <taxon>Poaceae</taxon>
        <taxon>PACMAD clade</taxon>
        <taxon>Arundinoideae</taxon>
        <taxon>Arundineae</taxon>
        <taxon>Arundo</taxon>
    </lineage>
</organism>
<proteinExistence type="predicted"/>